<accession>A0ABS8RUU7</accession>
<dbReference type="PANTHER" id="PTHR15598">
    <property type="entry name" value="ENHANCER OF MRNA-DECAPPING PROTEIN 4"/>
    <property type="match status" value="1"/>
</dbReference>
<keyword evidence="3" id="KW-0963">Cytoplasm</keyword>
<reference evidence="6 7" key="1">
    <citation type="journal article" date="2021" name="BMC Genomics">
        <title>Datura genome reveals duplications of psychoactive alkaloid biosynthetic genes and high mutation rate following tissue culture.</title>
        <authorList>
            <person name="Rajewski A."/>
            <person name="Carter-House D."/>
            <person name="Stajich J."/>
            <person name="Litt A."/>
        </authorList>
    </citation>
    <scope>NUCLEOTIDE SEQUENCE [LARGE SCALE GENOMIC DNA]</scope>
    <source>
        <strain evidence="6">AR-01</strain>
    </source>
</reference>
<organism evidence="6 7">
    <name type="scientific">Datura stramonium</name>
    <name type="common">Jimsonweed</name>
    <name type="synonym">Common thornapple</name>
    <dbReference type="NCBI Taxonomy" id="4076"/>
    <lineage>
        <taxon>Eukaryota</taxon>
        <taxon>Viridiplantae</taxon>
        <taxon>Streptophyta</taxon>
        <taxon>Embryophyta</taxon>
        <taxon>Tracheophyta</taxon>
        <taxon>Spermatophyta</taxon>
        <taxon>Magnoliopsida</taxon>
        <taxon>eudicotyledons</taxon>
        <taxon>Gunneridae</taxon>
        <taxon>Pentapetalae</taxon>
        <taxon>asterids</taxon>
        <taxon>lamiids</taxon>
        <taxon>Solanales</taxon>
        <taxon>Solanaceae</taxon>
        <taxon>Solanoideae</taxon>
        <taxon>Datureae</taxon>
        <taxon>Datura</taxon>
    </lineage>
</organism>
<sequence length="300" mass="32850">MALSKAPPSTLEPQLEVTPITKYASDPSFVLGRKIAVNKTYICCGLKLGLIRVININTALRLLLKGLAQVYICKITEGPDEEEKPRITGRIVIAIQIVLLTSWLMGVQLIGNHDGEVTDLSMCQWMITCLVSASVDGMIKIWEDRKPLPIAVLRPHDGHPVSSVTFLAAPTTPRSHHTHHWGVGPLNREIKIWASASEEGWLLPSDAVSRRCTQTLELKSTAEANVEEAFFNQVVALCQAGLLLLANAKKNAIYAVHLEYGANPEATPMIVEVYCVQTQGIQQYTLDLSQCLPPPTEGVA</sequence>
<evidence type="ECO:0000313" key="7">
    <source>
        <dbReference type="Proteomes" id="UP000823775"/>
    </source>
</evidence>
<protein>
    <submittedName>
        <fullName evidence="6">Uncharacterized protein</fullName>
    </submittedName>
</protein>
<evidence type="ECO:0000256" key="3">
    <source>
        <dbReference type="ARBA" id="ARBA00022490"/>
    </source>
</evidence>
<evidence type="ECO:0000256" key="4">
    <source>
        <dbReference type="ARBA" id="ARBA00022574"/>
    </source>
</evidence>
<dbReference type="SUPFAM" id="SSF50978">
    <property type="entry name" value="WD40 repeat-like"/>
    <property type="match status" value="1"/>
</dbReference>
<evidence type="ECO:0000313" key="6">
    <source>
        <dbReference type="EMBL" id="MCD7450561.1"/>
    </source>
</evidence>
<evidence type="ECO:0000256" key="5">
    <source>
        <dbReference type="ARBA" id="ARBA00022737"/>
    </source>
</evidence>
<evidence type="ECO:0000256" key="1">
    <source>
        <dbReference type="ARBA" id="ARBA00004201"/>
    </source>
</evidence>
<keyword evidence="4" id="KW-0853">WD repeat</keyword>
<evidence type="ECO:0000256" key="2">
    <source>
        <dbReference type="ARBA" id="ARBA00009639"/>
    </source>
</evidence>
<dbReference type="InterPro" id="IPR015943">
    <property type="entry name" value="WD40/YVTN_repeat-like_dom_sf"/>
</dbReference>
<keyword evidence="5" id="KW-0677">Repeat</keyword>
<dbReference type="EMBL" id="JACEIK010000137">
    <property type="protein sequence ID" value="MCD7450561.1"/>
    <property type="molecule type" value="Genomic_DNA"/>
</dbReference>
<comment type="caution">
    <text evidence="6">The sequence shown here is derived from an EMBL/GenBank/DDBJ whole genome shotgun (WGS) entry which is preliminary data.</text>
</comment>
<dbReference type="Gene3D" id="2.130.10.10">
    <property type="entry name" value="YVTN repeat-like/Quinoprotein amine dehydrogenase"/>
    <property type="match status" value="1"/>
</dbReference>
<proteinExistence type="inferred from homology"/>
<dbReference type="InterPro" id="IPR045152">
    <property type="entry name" value="EDC4-like"/>
</dbReference>
<name>A0ABS8RUU7_DATST</name>
<comment type="subcellular location">
    <subcellularLocation>
        <location evidence="1">Cytoplasm</location>
        <location evidence="1">P-body</location>
    </subcellularLocation>
</comment>
<dbReference type="Proteomes" id="UP000823775">
    <property type="component" value="Unassembled WGS sequence"/>
</dbReference>
<dbReference type="InterPro" id="IPR036322">
    <property type="entry name" value="WD40_repeat_dom_sf"/>
</dbReference>
<comment type="similarity">
    <text evidence="2">Belongs to the WD repeat EDC4 family.</text>
</comment>
<keyword evidence="7" id="KW-1185">Reference proteome</keyword>
<gene>
    <name evidence="6" type="ORF">HAX54_007214</name>
</gene>
<dbReference type="PANTHER" id="PTHR15598:SF5">
    <property type="entry name" value="ENHANCER OF MRNA-DECAPPING PROTEIN 4"/>
    <property type="match status" value="1"/>
</dbReference>